<keyword evidence="2 7" id="KW-0808">Transferase</keyword>
<reference evidence="8 9" key="1">
    <citation type="submission" date="2013-12" db="EMBL/GenBank/DDBJ databases">
        <title>Draft genome of the parsitic nematode Ancylostoma duodenale.</title>
        <authorList>
            <person name="Mitreva M."/>
        </authorList>
    </citation>
    <scope>NUCLEOTIDE SEQUENCE [LARGE SCALE GENOMIC DNA]</scope>
    <source>
        <strain evidence="8 9">Zhejiang</strain>
    </source>
</reference>
<keyword evidence="9" id="KW-1185">Reference proteome</keyword>
<dbReference type="GO" id="GO:0004161">
    <property type="term" value="F:dimethylallyltranstransferase activity"/>
    <property type="evidence" value="ECO:0007669"/>
    <property type="project" value="TreeGrafter"/>
</dbReference>
<proteinExistence type="inferred from homology"/>
<dbReference type="GO" id="GO:0004337">
    <property type="term" value="F:(2E,6E)-farnesyl diphosphate synthase activity"/>
    <property type="evidence" value="ECO:0007669"/>
    <property type="project" value="TreeGrafter"/>
</dbReference>
<comment type="pathway">
    <text evidence="5">Pheromone biosynthesis.</text>
</comment>
<dbReference type="GO" id="GO:0042811">
    <property type="term" value="P:pheromone biosynthetic process"/>
    <property type="evidence" value="ECO:0007669"/>
    <property type="project" value="UniProtKB-ARBA"/>
</dbReference>
<evidence type="ECO:0000256" key="3">
    <source>
        <dbReference type="ARBA" id="ARBA00022723"/>
    </source>
</evidence>
<protein>
    <recommendedName>
        <fullName evidence="6">Farnesyl pyrophosphate synthase</fullName>
    </recommendedName>
</protein>
<keyword evidence="3" id="KW-0479">Metal-binding</keyword>
<accession>A0A0C2G589</accession>
<keyword evidence="4" id="KW-0460">Magnesium</keyword>
<dbReference type="InterPro" id="IPR000092">
    <property type="entry name" value="Polyprenyl_synt"/>
</dbReference>
<dbReference type="InterPro" id="IPR033749">
    <property type="entry name" value="Polyprenyl_synt_CS"/>
</dbReference>
<dbReference type="SUPFAM" id="SSF48576">
    <property type="entry name" value="Terpenoid synthases"/>
    <property type="match status" value="1"/>
</dbReference>
<dbReference type="OrthoDB" id="10257492at2759"/>
<dbReference type="InterPro" id="IPR039702">
    <property type="entry name" value="FPS1-like"/>
</dbReference>
<evidence type="ECO:0000256" key="2">
    <source>
        <dbReference type="ARBA" id="ARBA00022679"/>
    </source>
</evidence>
<evidence type="ECO:0000256" key="5">
    <source>
        <dbReference type="ARBA" id="ARBA00033740"/>
    </source>
</evidence>
<evidence type="ECO:0000256" key="4">
    <source>
        <dbReference type="ARBA" id="ARBA00022842"/>
    </source>
</evidence>
<evidence type="ECO:0000256" key="1">
    <source>
        <dbReference type="ARBA" id="ARBA00001946"/>
    </source>
</evidence>
<gene>
    <name evidence="8" type="ORF">ANCDUO_13673</name>
</gene>
<evidence type="ECO:0000256" key="7">
    <source>
        <dbReference type="RuleBase" id="RU004466"/>
    </source>
</evidence>
<dbReference type="GO" id="GO:0046872">
    <property type="term" value="F:metal ion binding"/>
    <property type="evidence" value="ECO:0007669"/>
    <property type="project" value="UniProtKB-KW"/>
</dbReference>
<evidence type="ECO:0000256" key="6">
    <source>
        <dbReference type="ARBA" id="ARBA00034546"/>
    </source>
</evidence>
<evidence type="ECO:0000313" key="8">
    <source>
        <dbReference type="EMBL" id="KIH56150.1"/>
    </source>
</evidence>
<dbReference type="EMBL" id="KN736189">
    <property type="protein sequence ID" value="KIH56150.1"/>
    <property type="molecule type" value="Genomic_DNA"/>
</dbReference>
<name>A0A0C2G589_9BILA</name>
<dbReference type="Pfam" id="PF00348">
    <property type="entry name" value="polyprenyl_synt"/>
    <property type="match status" value="2"/>
</dbReference>
<comment type="cofactor">
    <cofactor evidence="1">
        <name>Mg(2+)</name>
        <dbReference type="ChEBI" id="CHEBI:18420"/>
    </cofactor>
</comment>
<dbReference type="Gene3D" id="1.10.600.10">
    <property type="entry name" value="Farnesyl Diphosphate Synthase"/>
    <property type="match status" value="2"/>
</dbReference>
<dbReference type="GO" id="GO:0045337">
    <property type="term" value="P:farnesyl diphosphate biosynthetic process"/>
    <property type="evidence" value="ECO:0007669"/>
    <property type="project" value="TreeGrafter"/>
</dbReference>
<sequence>MPIDCERGVSAFIDFGGGRSPSPAHPMQAAKKLASRNLIEVALLNVRRRFLDLTSRQFAPDSFEHDLVKYRSKGIFDGTVTGGKNLRALLALESFQALNPEAETAEVHRMAECASLLEMIQSFYLIVDDIMDGAETRRGKPCWYKVVSDILNDHHEEFQRFREKISKNNYGNFQPGVGLGAVNDALLLDVFVEDIIKEIYPGHPQVDRLCDAYRKSKRITLLGQLLDTASVGDVNAFTWDRYEILSIKIRKSRDHDDVLDVFGDPNVTGKIGTDIQDGKCTWISVRAVQKLHGKPELNEFKNHYGKTDLESVRRIKDLLEQLKLKEEFINFEKRYSDKVKADVDRVPERLSVMKPVLHEALNKLIDRSK</sequence>
<evidence type="ECO:0000313" key="9">
    <source>
        <dbReference type="Proteomes" id="UP000054047"/>
    </source>
</evidence>
<organism evidence="8 9">
    <name type="scientific">Ancylostoma duodenale</name>
    <dbReference type="NCBI Taxonomy" id="51022"/>
    <lineage>
        <taxon>Eukaryota</taxon>
        <taxon>Metazoa</taxon>
        <taxon>Ecdysozoa</taxon>
        <taxon>Nematoda</taxon>
        <taxon>Chromadorea</taxon>
        <taxon>Rhabditida</taxon>
        <taxon>Rhabditina</taxon>
        <taxon>Rhabditomorpha</taxon>
        <taxon>Strongyloidea</taxon>
        <taxon>Ancylostomatidae</taxon>
        <taxon>Ancylostomatinae</taxon>
        <taxon>Ancylostoma</taxon>
    </lineage>
</organism>
<comment type="similarity">
    <text evidence="7">Belongs to the FPP/GGPP synthase family.</text>
</comment>
<dbReference type="Proteomes" id="UP000054047">
    <property type="component" value="Unassembled WGS sequence"/>
</dbReference>
<dbReference type="InterPro" id="IPR008949">
    <property type="entry name" value="Isoprenoid_synthase_dom_sf"/>
</dbReference>
<dbReference type="PANTHER" id="PTHR11525">
    <property type="entry name" value="FARNESYL-PYROPHOSPHATE SYNTHETASE"/>
    <property type="match status" value="1"/>
</dbReference>
<dbReference type="GO" id="GO:0005737">
    <property type="term" value="C:cytoplasm"/>
    <property type="evidence" value="ECO:0007669"/>
    <property type="project" value="TreeGrafter"/>
</dbReference>
<dbReference type="PROSITE" id="PS00723">
    <property type="entry name" value="POLYPRENYL_SYNTHASE_1"/>
    <property type="match status" value="1"/>
</dbReference>
<dbReference type="AlphaFoldDB" id="A0A0C2G589"/>
<dbReference type="PANTHER" id="PTHR11525:SF0">
    <property type="entry name" value="FARNESYL PYROPHOSPHATE SYNTHASE"/>
    <property type="match status" value="1"/>
</dbReference>